<evidence type="ECO:0000256" key="3">
    <source>
        <dbReference type="ARBA" id="ARBA00022989"/>
    </source>
</evidence>
<evidence type="ECO:0000313" key="7">
    <source>
        <dbReference type="Proteomes" id="UP000077266"/>
    </source>
</evidence>
<dbReference type="AlphaFoldDB" id="A0A165HWM2"/>
<dbReference type="STRING" id="1314781.A0A165HWM2"/>
<reference evidence="6 7" key="1">
    <citation type="journal article" date="2016" name="Mol. Biol. Evol.">
        <title>Comparative Genomics of Early-Diverging Mushroom-Forming Fungi Provides Insights into the Origins of Lignocellulose Decay Capabilities.</title>
        <authorList>
            <person name="Nagy L.G."/>
            <person name="Riley R."/>
            <person name="Tritt A."/>
            <person name="Adam C."/>
            <person name="Daum C."/>
            <person name="Floudas D."/>
            <person name="Sun H."/>
            <person name="Yadav J.S."/>
            <person name="Pangilinan J."/>
            <person name="Larsson K.H."/>
            <person name="Matsuura K."/>
            <person name="Barry K."/>
            <person name="Labutti K."/>
            <person name="Kuo R."/>
            <person name="Ohm R.A."/>
            <person name="Bhattacharya S.S."/>
            <person name="Shirouzu T."/>
            <person name="Yoshinaga Y."/>
            <person name="Martin F.M."/>
            <person name="Grigoriev I.V."/>
            <person name="Hibbett D.S."/>
        </authorList>
    </citation>
    <scope>NUCLEOTIDE SEQUENCE [LARGE SCALE GENOMIC DNA]</scope>
    <source>
        <strain evidence="6 7">HHB12029</strain>
    </source>
</reference>
<dbReference type="InParanoid" id="A0A165HWM2"/>
<keyword evidence="7" id="KW-1185">Reference proteome</keyword>
<sequence length="241" mass="27293">MQSIALWTWSKWILLVSVTTVFAYGIVGFTLILLTWFQGWLYCLILSTTDHPPPPPVLISATLLLLLTSMLGLSGTLLNSRPILAFYAILLFPAFIALLIPAYVSYKRATFDLERKMNLAWSEWWDDRAKSIVQNSLRCCGYYSPLHQAVFSKRCYPRVPPSVRGCKAALVAYESWALRKTYTALFALVPLHLVNIIVALLCANHVTSTFGKGLTPTHYRLTYVFSCLSRANSEFCIVRRM</sequence>
<organism evidence="6 7">
    <name type="scientific">Exidia glandulosa HHB12029</name>
    <dbReference type="NCBI Taxonomy" id="1314781"/>
    <lineage>
        <taxon>Eukaryota</taxon>
        <taxon>Fungi</taxon>
        <taxon>Dikarya</taxon>
        <taxon>Basidiomycota</taxon>
        <taxon>Agaricomycotina</taxon>
        <taxon>Agaricomycetes</taxon>
        <taxon>Auriculariales</taxon>
        <taxon>Exidiaceae</taxon>
        <taxon>Exidia</taxon>
    </lineage>
</organism>
<gene>
    <name evidence="6" type="ORF">EXIGLDRAFT_614208</name>
</gene>
<evidence type="ECO:0000256" key="2">
    <source>
        <dbReference type="ARBA" id="ARBA00022692"/>
    </source>
</evidence>
<feature type="transmembrane region" description="Helical" evidence="5">
    <location>
        <begin position="57"/>
        <end position="78"/>
    </location>
</feature>
<feature type="transmembrane region" description="Helical" evidence="5">
    <location>
        <begin position="182"/>
        <end position="203"/>
    </location>
</feature>
<evidence type="ECO:0008006" key="8">
    <source>
        <dbReference type="Google" id="ProtNLM"/>
    </source>
</evidence>
<accession>A0A165HWM2</accession>
<keyword evidence="3 5" id="KW-1133">Transmembrane helix</keyword>
<evidence type="ECO:0000256" key="1">
    <source>
        <dbReference type="ARBA" id="ARBA00004141"/>
    </source>
</evidence>
<comment type="subcellular location">
    <subcellularLocation>
        <location evidence="1">Membrane</location>
        <topology evidence="1">Multi-pass membrane protein</topology>
    </subcellularLocation>
</comment>
<dbReference type="InterPro" id="IPR018499">
    <property type="entry name" value="Tetraspanin/Peripherin"/>
</dbReference>
<keyword evidence="2 5" id="KW-0812">Transmembrane</keyword>
<feature type="transmembrane region" description="Helical" evidence="5">
    <location>
        <begin position="12"/>
        <end position="37"/>
    </location>
</feature>
<keyword evidence="4 5" id="KW-0472">Membrane</keyword>
<name>A0A165HWM2_EXIGL</name>
<evidence type="ECO:0000256" key="4">
    <source>
        <dbReference type="ARBA" id="ARBA00023136"/>
    </source>
</evidence>
<protein>
    <recommendedName>
        <fullName evidence="8">Tetraspanin Tsp2</fullName>
    </recommendedName>
</protein>
<dbReference type="Pfam" id="PF00335">
    <property type="entry name" value="Tetraspanin"/>
    <property type="match status" value="1"/>
</dbReference>
<evidence type="ECO:0000313" key="6">
    <source>
        <dbReference type="EMBL" id="KZV92563.1"/>
    </source>
</evidence>
<dbReference type="GO" id="GO:0016020">
    <property type="term" value="C:membrane"/>
    <property type="evidence" value="ECO:0007669"/>
    <property type="project" value="UniProtKB-SubCell"/>
</dbReference>
<feature type="transmembrane region" description="Helical" evidence="5">
    <location>
        <begin position="85"/>
        <end position="106"/>
    </location>
</feature>
<proteinExistence type="predicted"/>
<evidence type="ECO:0000256" key="5">
    <source>
        <dbReference type="SAM" id="Phobius"/>
    </source>
</evidence>
<dbReference type="Proteomes" id="UP000077266">
    <property type="component" value="Unassembled WGS sequence"/>
</dbReference>
<dbReference type="EMBL" id="KV426006">
    <property type="protein sequence ID" value="KZV92563.1"/>
    <property type="molecule type" value="Genomic_DNA"/>
</dbReference>
<dbReference type="OrthoDB" id="2156690at2759"/>